<dbReference type="GO" id="GO:0000147">
    <property type="term" value="P:actin cortical patch assembly"/>
    <property type="evidence" value="ECO:0007669"/>
    <property type="project" value="TreeGrafter"/>
</dbReference>
<dbReference type="InterPro" id="IPR030125">
    <property type="entry name" value="SPIN90/Ldb17"/>
</dbReference>
<dbReference type="AlphaFoldDB" id="A0A395T2S1"/>
<dbReference type="OrthoDB" id="445362at2759"/>
<protein>
    <recommendedName>
        <fullName evidence="2">SPIN90/Ldb17 leucine-rich domain-containing protein</fullName>
    </recommendedName>
</protein>
<dbReference type="EMBL" id="PXOG01000065">
    <property type="protein sequence ID" value="RGP78515.1"/>
    <property type="molecule type" value="Genomic_DNA"/>
</dbReference>
<dbReference type="GO" id="GO:0051666">
    <property type="term" value="P:actin cortical patch localization"/>
    <property type="evidence" value="ECO:0007669"/>
    <property type="project" value="TreeGrafter"/>
</dbReference>
<dbReference type="Proteomes" id="UP000266234">
    <property type="component" value="Unassembled WGS sequence"/>
</dbReference>
<reference evidence="3 4" key="1">
    <citation type="journal article" date="2018" name="PLoS Pathog.">
        <title>Evolution of structural diversity of trichothecenes, a family of toxins produced by plant pathogenic and entomopathogenic fungi.</title>
        <authorList>
            <person name="Proctor R.H."/>
            <person name="McCormick S.P."/>
            <person name="Kim H.S."/>
            <person name="Cardoza R.E."/>
            <person name="Stanley A.M."/>
            <person name="Lindo L."/>
            <person name="Kelly A."/>
            <person name="Brown D.W."/>
            <person name="Lee T."/>
            <person name="Vaughan M.M."/>
            <person name="Alexander N.J."/>
            <person name="Busman M."/>
            <person name="Gutierrez S."/>
        </authorList>
    </citation>
    <scope>NUCLEOTIDE SEQUENCE [LARGE SCALE GENOMIC DNA]</scope>
    <source>
        <strain evidence="3 4">NRRL 20695</strain>
    </source>
</reference>
<proteinExistence type="predicted"/>
<dbReference type="GO" id="GO:0071933">
    <property type="term" value="F:Arp2/3 complex binding"/>
    <property type="evidence" value="ECO:0007669"/>
    <property type="project" value="TreeGrafter"/>
</dbReference>
<feature type="region of interest" description="Disordered" evidence="1">
    <location>
        <begin position="383"/>
        <end position="481"/>
    </location>
</feature>
<comment type="caution">
    <text evidence="3">The sequence shown here is derived from an EMBL/GenBank/DDBJ whole genome shotgun (WGS) entry which is preliminary data.</text>
</comment>
<evidence type="ECO:0000259" key="2">
    <source>
        <dbReference type="Pfam" id="PF09431"/>
    </source>
</evidence>
<keyword evidence="4" id="KW-1185">Reference proteome</keyword>
<dbReference type="GO" id="GO:0030479">
    <property type="term" value="C:actin cortical patch"/>
    <property type="evidence" value="ECO:0007669"/>
    <property type="project" value="TreeGrafter"/>
</dbReference>
<gene>
    <name evidence="3" type="ORF">FLONG3_3331</name>
</gene>
<name>A0A395T2S1_9HYPO</name>
<dbReference type="STRING" id="694270.A0A395T2S1"/>
<dbReference type="Pfam" id="PF09431">
    <property type="entry name" value="SPIN90_LRD"/>
    <property type="match status" value="1"/>
</dbReference>
<dbReference type="InterPro" id="IPR018556">
    <property type="entry name" value="SPIN90/Ldb17_LRD"/>
</dbReference>
<accession>A0A395T2S1</accession>
<feature type="domain" description="SPIN90/Ldb17 leucine-rich" evidence="2">
    <location>
        <begin position="190"/>
        <end position="315"/>
    </location>
</feature>
<dbReference type="GO" id="GO:0006897">
    <property type="term" value="P:endocytosis"/>
    <property type="evidence" value="ECO:0007669"/>
    <property type="project" value="TreeGrafter"/>
</dbReference>
<sequence>MAEFEETSSPHGQDGAQLWTDLDKCILSKCDSHETIDDALRKWIDLTTRLRDCYYETQDEVVACARMLLASSLFQDNKDYVRTQIIYSLLQEDETGPLHAIVCLLLLDGCQDDTMFPRMVNEACFPRLLELINSRRDGDQDPRLHRLLLQLMYEMSRMERLRVDDLTMVDDEFVHYLFALIEELSDDAHDPYHYPTIRVLLVLNEQYMLASTDVKDASAPKPRLTNRIVKCLSLHGASFRTFGENIILLLNRETETSLQLLILKLLYLLFTNKATNLMDLPDEKISLRHTYLRVLYPLLAHTQLSQPPHYKQDEILRVLNILRGSQNFHFAPADDTTLRLVDRVSKVKWIEEAQSPTVGSGEAEVARRFLGISLSRSQTASSVSVSDVAAVKEKPGVQTPSRSGEGADAGELEAEEGVTMAPRPKKPLPEVPKHRHGVPFAQKFVNGAQKKTPPQAPPPRRWGRMKTVERPPADPVPEQEA</sequence>
<evidence type="ECO:0000313" key="4">
    <source>
        <dbReference type="Proteomes" id="UP000266234"/>
    </source>
</evidence>
<organism evidence="3 4">
    <name type="scientific">Fusarium longipes</name>
    <dbReference type="NCBI Taxonomy" id="694270"/>
    <lineage>
        <taxon>Eukaryota</taxon>
        <taxon>Fungi</taxon>
        <taxon>Dikarya</taxon>
        <taxon>Ascomycota</taxon>
        <taxon>Pezizomycotina</taxon>
        <taxon>Sordariomycetes</taxon>
        <taxon>Hypocreomycetidae</taxon>
        <taxon>Hypocreales</taxon>
        <taxon>Nectriaceae</taxon>
        <taxon>Fusarium</taxon>
    </lineage>
</organism>
<evidence type="ECO:0000256" key="1">
    <source>
        <dbReference type="SAM" id="MobiDB-lite"/>
    </source>
</evidence>
<dbReference type="PANTHER" id="PTHR13357:SF1">
    <property type="entry name" value="NCK-INTERACTING PROTEIN WITH SH3 DOMAIN"/>
    <property type="match status" value="1"/>
</dbReference>
<dbReference type="PANTHER" id="PTHR13357">
    <property type="entry name" value="SH3 ADAPTER PROTEIN SPIN90 NCK INTERACTING PROTEIN WITH SH3 DOMAIN"/>
    <property type="match status" value="1"/>
</dbReference>
<evidence type="ECO:0000313" key="3">
    <source>
        <dbReference type="EMBL" id="RGP78515.1"/>
    </source>
</evidence>